<dbReference type="EMBL" id="CM042886">
    <property type="protein sequence ID" value="KAI4339425.1"/>
    <property type="molecule type" value="Genomic_DNA"/>
</dbReference>
<name>A0ACB9NYU2_9MYRT</name>
<gene>
    <name evidence="1" type="ORF">MLD38_024372</name>
</gene>
<protein>
    <submittedName>
        <fullName evidence="1">Uncharacterized protein</fullName>
    </submittedName>
</protein>
<dbReference type="Proteomes" id="UP001057402">
    <property type="component" value="Chromosome 7"/>
</dbReference>
<accession>A0ACB9NYU2</accession>
<proteinExistence type="predicted"/>
<comment type="caution">
    <text evidence="1">The sequence shown here is derived from an EMBL/GenBank/DDBJ whole genome shotgun (WGS) entry which is preliminary data.</text>
</comment>
<sequence>MGLATEVRIDYRRDFRMDSGVTVSSKEIGQGIRALMEESGEKRRKMGKLRDISRNVQKERGSSHVALGEFLKDVSANMKKA</sequence>
<reference evidence="2" key="1">
    <citation type="journal article" date="2023" name="Front. Plant Sci.">
        <title>Chromosomal-level genome assembly of Melastoma candidum provides insights into trichome evolution.</title>
        <authorList>
            <person name="Zhong Y."/>
            <person name="Wu W."/>
            <person name="Sun C."/>
            <person name="Zou P."/>
            <person name="Liu Y."/>
            <person name="Dai S."/>
            <person name="Zhou R."/>
        </authorList>
    </citation>
    <scope>NUCLEOTIDE SEQUENCE [LARGE SCALE GENOMIC DNA]</scope>
</reference>
<evidence type="ECO:0000313" key="1">
    <source>
        <dbReference type="EMBL" id="KAI4339425.1"/>
    </source>
</evidence>
<organism evidence="1 2">
    <name type="scientific">Melastoma candidum</name>
    <dbReference type="NCBI Taxonomy" id="119954"/>
    <lineage>
        <taxon>Eukaryota</taxon>
        <taxon>Viridiplantae</taxon>
        <taxon>Streptophyta</taxon>
        <taxon>Embryophyta</taxon>
        <taxon>Tracheophyta</taxon>
        <taxon>Spermatophyta</taxon>
        <taxon>Magnoliopsida</taxon>
        <taxon>eudicotyledons</taxon>
        <taxon>Gunneridae</taxon>
        <taxon>Pentapetalae</taxon>
        <taxon>rosids</taxon>
        <taxon>malvids</taxon>
        <taxon>Myrtales</taxon>
        <taxon>Melastomataceae</taxon>
        <taxon>Melastomatoideae</taxon>
        <taxon>Melastomateae</taxon>
        <taxon>Melastoma</taxon>
    </lineage>
</organism>
<evidence type="ECO:0000313" key="2">
    <source>
        <dbReference type="Proteomes" id="UP001057402"/>
    </source>
</evidence>
<keyword evidence="2" id="KW-1185">Reference proteome</keyword>